<dbReference type="EMBL" id="BPLR01003603">
    <property type="protein sequence ID" value="GIX86605.1"/>
    <property type="molecule type" value="Genomic_DNA"/>
</dbReference>
<organism evidence="1 2">
    <name type="scientific">Caerostris extrusa</name>
    <name type="common">Bark spider</name>
    <name type="synonym">Caerostris bankana</name>
    <dbReference type="NCBI Taxonomy" id="172846"/>
    <lineage>
        <taxon>Eukaryota</taxon>
        <taxon>Metazoa</taxon>
        <taxon>Ecdysozoa</taxon>
        <taxon>Arthropoda</taxon>
        <taxon>Chelicerata</taxon>
        <taxon>Arachnida</taxon>
        <taxon>Araneae</taxon>
        <taxon>Araneomorphae</taxon>
        <taxon>Entelegynae</taxon>
        <taxon>Araneoidea</taxon>
        <taxon>Araneidae</taxon>
        <taxon>Caerostris</taxon>
    </lineage>
</organism>
<evidence type="ECO:0000313" key="1">
    <source>
        <dbReference type="EMBL" id="GIX86605.1"/>
    </source>
</evidence>
<protein>
    <submittedName>
        <fullName evidence="1">Reverse transcriptase</fullName>
    </submittedName>
</protein>
<keyword evidence="1" id="KW-0808">Transferase</keyword>
<gene>
    <name evidence="1" type="primary">AVEN_154299_1</name>
    <name evidence="1" type="ORF">CEXT_587791</name>
</gene>
<dbReference type="GO" id="GO:0003964">
    <property type="term" value="F:RNA-directed DNA polymerase activity"/>
    <property type="evidence" value="ECO:0007669"/>
    <property type="project" value="UniProtKB-KW"/>
</dbReference>
<dbReference type="Proteomes" id="UP001054945">
    <property type="component" value="Unassembled WGS sequence"/>
</dbReference>
<keyword evidence="1" id="KW-0548">Nucleotidyltransferase</keyword>
<keyword evidence="1" id="KW-0695">RNA-directed DNA polymerase</keyword>
<sequence>MNTKEHKAIKVKRGLIRSSVTKLIRRTDEELNKEDKNLDILNDNLTVLLEHKEILEGLDKFIECAINNDDELEKEIEGSLEYTESIVLCKSRVNRYLGKLNKLQELSTLNLSNVTTEPERKLKTNTKLPRISLDKFSKEDLDDILVFHFGPTATAISGLPLTPENYRKAVDILKDRFDTGSARTCITRGLGRRLGLQITGQEELNITAFGGKEDAQSTIQNRVRFLLTDENTEHTMSIEALEIETICPNIMAAPTLSNCPAIKLRN</sequence>
<comment type="caution">
    <text evidence="1">The sequence shown here is derived from an EMBL/GenBank/DDBJ whole genome shotgun (WGS) entry which is preliminary data.</text>
</comment>
<keyword evidence="2" id="KW-1185">Reference proteome</keyword>
<evidence type="ECO:0000313" key="2">
    <source>
        <dbReference type="Proteomes" id="UP001054945"/>
    </source>
</evidence>
<accession>A0AAV4NNY8</accession>
<reference evidence="1 2" key="1">
    <citation type="submission" date="2021-06" db="EMBL/GenBank/DDBJ databases">
        <title>Caerostris extrusa draft genome.</title>
        <authorList>
            <person name="Kono N."/>
            <person name="Arakawa K."/>
        </authorList>
    </citation>
    <scope>NUCLEOTIDE SEQUENCE [LARGE SCALE GENOMIC DNA]</scope>
</reference>
<name>A0AAV4NNY8_CAEEX</name>
<proteinExistence type="predicted"/>
<dbReference type="AlphaFoldDB" id="A0AAV4NNY8"/>